<sequence>MALTPAVIALTTSPVARQVADALGAPLHGRAGRVPDADVAFDDTLEQVRTLFAAGVPVVGVCAAGILIRAVAPLLADKRAEPPVIAVAEDGSAVVPLLGGHRGANALARSIAELLGVQAAVTTAGDAALGLALDEPPEGWWLAEPEKAGAVMADLLSGQGARLTGEAAGEARWLDTLPPGTDIEVACTTAPAPAASLHFAPQKAVLGVGASRGCPPEELADLVRATLAEANLAPEALAGIGTLDLKADEPAILDLSRALSVPLRLFTAAQLEAEASRLATPSDTVFAEVGCHGVSEGAALAFAGPEGQLAVTKRKSRNATCAVAIVPTPITALAGRPRGRLSIVGIGPGQAAWRTPEASRLIAEAEELVGYGLYIDLLGPLAIGKPRADFPLGGEEDRCRYALERAGEGRNVALVCSGDAGIYAMAALVFELLDREVHGVSDAARRAEVIVTPGISALQAAAARAGAPLGHDFCAVSLSDLLTPREDILRRLTAAAEGDFVMALYNPVSRTRRTLLAEARDILLKHRPAETPVLLASNLGRPQEQLSYRRLADLRVDEVDMLTVVLIGSSQSRIVQRGEGPRLYTPRGYARKVPA</sequence>
<evidence type="ECO:0000256" key="5">
    <source>
        <dbReference type="ARBA" id="ARBA00022691"/>
    </source>
</evidence>
<dbReference type="Pfam" id="PF11760">
    <property type="entry name" value="CbiG_N"/>
    <property type="match status" value="1"/>
</dbReference>
<accession>A0A5C4MWX1</accession>
<dbReference type="PANTHER" id="PTHR47036:SF1">
    <property type="entry name" value="COBALT-FACTOR III C(17)-METHYLTRANSFERASE-RELATED"/>
    <property type="match status" value="1"/>
</dbReference>
<dbReference type="Gene3D" id="3.40.1010.10">
    <property type="entry name" value="Cobalt-precorrin-4 Transmethylase, Domain 1"/>
    <property type="match status" value="1"/>
</dbReference>
<dbReference type="SUPFAM" id="SSF53790">
    <property type="entry name" value="Tetrapyrrole methylase"/>
    <property type="match status" value="1"/>
</dbReference>
<dbReference type="InterPro" id="IPR051810">
    <property type="entry name" value="Precorrin_MeTrfase"/>
</dbReference>
<dbReference type="CDD" id="cd11646">
    <property type="entry name" value="Precorrin_3B_C17_MT"/>
    <property type="match status" value="1"/>
</dbReference>
<feature type="domain" description="Cobalamin synthesis G N-terminal" evidence="8">
    <location>
        <begin position="47"/>
        <end position="126"/>
    </location>
</feature>
<dbReference type="GO" id="GO:0030789">
    <property type="term" value="F:precorrin-3B C17-methyltransferase activity"/>
    <property type="evidence" value="ECO:0007669"/>
    <property type="project" value="UniProtKB-EC"/>
</dbReference>
<reference evidence="9 10" key="1">
    <citation type="submission" date="2019-06" db="EMBL/GenBank/DDBJ databases">
        <title>YIM 131921 draft genome.</title>
        <authorList>
            <person name="Jiang L."/>
        </authorList>
    </citation>
    <scope>NUCLEOTIDE SEQUENCE [LARGE SCALE GENOMIC DNA]</scope>
    <source>
        <strain evidence="9 10">YIM 131921</strain>
    </source>
</reference>
<comment type="caution">
    <text evidence="9">The sequence shown here is derived from an EMBL/GenBank/DDBJ whole genome shotgun (WGS) entry which is preliminary data.</text>
</comment>
<keyword evidence="5" id="KW-0949">S-adenosyl-L-methionine</keyword>
<keyword evidence="10" id="KW-1185">Reference proteome</keyword>
<dbReference type="SUPFAM" id="SSF159664">
    <property type="entry name" value="CobE/GbiG C-terminal domain-like"/>
    <property type="match status" value="1"/>
</dbReference>
<dbReference type="InterPro" id="IPR036518">
    <property type="entry name" value="CobE/GbiG_C_sf"/>
</dbReference>
<dbReference type="InterPro" id="IPR014777">
    <property type="entry name" value="4pyrrole_Mease_sub1"/>
</dbReference>
<evidence type="ECO:0000259" key="7">
    <source>
        <dbReference type="Pfam" id="PF01890"/>
    </source>
</evidence>
<dbReference type="EMBL" id="VDFU01000009">
    <property type="protein sequence ID" value="TNC49895.1"/>
    <property type="molecule type" value="Genomic_DNA"/>
</dbReference>
<dbReference type="Pfam" id="PF00590">
    <property type="entry name" value="TP_methylase"/>
    <property type="match status" value="1"/>
</dbReference>
<dbReference type="NCBIfam" id="TIGR01466">
    <property type="entry name" value="cobJ_cbiH"/>
    <property type="match status" value="1"/>
</dbReference>
<dbReference type="Gene3D" id="3.30.420.180">
    <property type="entry name" value="CobE/GbiG C-terminal domain"/>
    <property type="match status" value="1"/>
</dbReference>
<comment type="pathway">
    <text evidence="1">Cofactor biosynthesis; adenosylcobalamin biosynthesis.</text>
</comment>
<dbReference type="PANTHER" id="PTHR47036">
    <property type="entry name" value="COBALT-FACTOR III C(17)-METHYLTRANSFERASE-RELATED"/>
    <property type="match status" value="1"/>
</dbReference>
<dbReference type="EC" id="2.1.1.131" evidence="9"/>
<dbReference type="GO" id="GO:0032259">
    <property type="term" value="P:methylation"/>
    <property type="evidence" value="ECO:0007669"/>
    <property type="project" value="UniProtKB-KW"/>
</dbReference>
<evidence type="ECO:0000256" key="3">
    <source>
        <dbReference type="ARBA" id="ARBA00022603"/>
    </source>
</evidence>
<dbReference type="Proteomes" id="UP000305887">
    <property type="component" value="Unassembled WGS sequence"/>
</dbReference>
<gene>
    <name evidence="9" type="primary">cobJ</name>
    <name evidence="9" type="ORF">FHG66_10310</name>
</gene>
<evidence type="ECO:0000256" key="1">
    <source>
        <dbReference type="ARBA" id="ARBA00004953"/>
    </source>
</evidence>
<dbReference type="InterPro" id="IPR035996">
    <property type="entry name" value="4pyrrol_Methylase_sf"/>
</dbReference>
<evidence type="ECO:0000259" key="6">
    <source>
        <dbReference type="Pfam" id="PF00590"/>
    </source>
</evidence>
<organism evidence="9 10">
    <name type="scientific">Rubellimicrobium rubrum</name>
    <dbReference type="NCBI Taxonomy" id="2585369"/>
    <lineage>
        <taxon>Bacteria</taxon>
        <taxon>Pseudomonadati</taxon>
        <taxon>Pseudomonadota</taxon>
        <taxon>Alphaproteobacteria</taxon>
        <taxon>Rhodobacterales</taxon>
        <taxon>Roseobacteraceae</taxon>
        <taxon>Rubellimicrobium</taxon>
    </lineage>
</organism>
<dbReference type="SUPFAM" id="SSF159672">
    <property type="entry name" value="CbiG N-terminal domain-like"/>
    <property type="match status" value="1"/>
</dbReference>
<dbReference type="UniPathway" id="UPA00148"/>
<dbReference type="Gene3D" id="3.40.50.11220">
    <property type="match status" value="1"/>
</dbReference>
<keyword evidence="4 9" id="KW-0808">Transferase</keyword>
<dbReference type="InterPro" id="IPR006363">
    <property type="entry name" value="Cbl_synth_CobJ/CibH_dom"/>
</dbReference>
<keyword evidence="3 9" id="KW-0489">Methyltransferase</keyword>
<evidence type="ECO:0000313" key="9">
    <source>
        <dbReference type="EMBL" id="TNC49895.1"/>
    </source>
</evidence>
<keyword evidence="2" id="KW-0169">Cobalamin biosynthesis</keyword>
<dbReference type="InterPro" id="IPR038029">
    <property type="entry name" value="GbiG_N_sf"/>
</dbReference>
<evidence type="ECO:0000259" key="8">
    <source>
        <dbReference type="Pfam" id="PF11760"/>
    </source>
</evidence>
<dbReference type="RefSeq" id="WP_139076672.1">
    <property type="nucleotide sequence ID" value="NZ_VDFU01000009.1"/>
</dbReference>
<dbReference type="Pfam" id="PF01890">
    <property type="entry name" value="CbiG_C"/>
    <property type="match status" value="1"/>
</dbReference>
<name>A0A5C4MWX1_9RHOB</name>
<dbReference type="InterPro" id="IPR014776">
    <property type="entry name" value="4pyrrole_Mease_sub2"/>
</dbReference>
<dbReference type="InterPro" id="IPR002750">
    <property type="entry name" value="CobE/GbiG_C"/>
</dbReference>
<feature type="domain" description="CobE/GbiG C-terminal" evidence="7">
    <location>
        <begin position="205"/>
        <end position="324"/>
    </location>
</feature>
<dbReference type="AlphaFoldDB" id="A0A5C4MWX1"/>
<dbReference type="Gene3D" id="3.30.950.10">
    <property type="entry name" value="Methyltransferase, Cobalt-precorrin-4 Transmethylase, Domain 2"/>
    <property type="match status" value="1"/>
</dbReference>
<proteinExistence type="predicted"/>
<protein>
    <submittedName>
        <fullName evidence="9">Precorrin-3B C(17)-methyltransferase</fullName>
        <ecNumber evidence="9">2.1.1.131</ecNumber>
    </submittedName>
</protein>
<dbReference type="InterPro" id="IPR000878">
    <property type="entry name" value="4pyrrol_Mease"/>
</dbReference>
<dbReference type="InterPro" id="IPR021744">
    <property type="entry name" value="CbiG_N"/>
</dbReference>
<evidence type="ECO:0000256" key="2">
    <source>
        <dbReference type="ARBA" id="ARBA00022573"/>
    </source>
</evidence>
<evidence type="ECO:0000256" key="4">
    <source>
        <dbReference type="ARBA" id="ARBA00022679"/>
    </source>
</evidence>
<feature type="domain" description="Tetrapyrrole methylase" evidence="6">
    <location>
        <begin position="341"/>
        <end position="550"/>
    </location>
</feature>
<dbReference type="OrthoDB" id="9772960at2"/>
<evidence type="ECO:0000313" key="10">
    <source>
        <dbReference type="Proteomes" id="UP000305887"/>
    </source>
</evidence>
<dbReference type="GO" id="GO:0009236">
    <property type="term" value="P:cobalamin biosynthetic process"/>
    <property type="evidence" value="ECO:0007669"/>
    <property type="project" value="UniProtKB-UniPathway"/>
</dbReference>